<dbReference type="CDD" id="cd06661">
    <property type="entry name" value="GGCT_like"/>
    <property type="match status" value="1"/>
</dbReference>
<organism evidence="1 2">
    <name type="scientific">Cohaesibacter gelatinilyticus</name>
    <dbReference type="NCBI Taxonomy" id="372072"/>
    <lineage>
        <taxon>Bacteria</taxon>
        <taxon>Pseudomonadati</taxon>
        <taxon>Pseudomonadota</taxon>
        <taxon>Alphaproteobacteria</taxon>
        <taxon>Hyphomicrobiales</taxon>
        <taxon>Cohaesibacteraceae</taxon>
    </lineage>
</organism>
<reference evidence="1 2" key="1">
    <citation type="submission" date="2017-09" db="EMBL/GenBank/DDBJ databases">
        <authorList>
            <person name="Ehlers B."/>
            <person name="Leendertz F.H."/>
        </authorList>
    </citation>
    <scope>NUCLEOTIDE SEQUENCE [LARGE SCALE GENOMIC DNA]</scope>
    <source>
        <strain evidence="1 2">DSM 18289</strain>
    </source>
</reference>
<proteinExistence type="predicted"/>
<evidence type="ECO:0000313" key="2">
    <source>
        <dbReference type="Proteomes" id="UP000219439"/>
    </source>
</evidence>
<gene>
    <name evidence="1" type="ORF">SAMN06265368_0801</name>
</gene>
<sequence>MSGRLKGFRRQWRMRSGYGDTGQPGNEGVTALSVDRDDNAYCDGLLVFDHKDHLPQVDKREANYDRLSLDLADFDCNFDIPAGVEAYIYIGQPHYTHWAEGAFPVLQSYIDAVMQGFLDKFGHAGLERFISETDGWRVPILQDRHNPIYPRPVLLNASEEQLFDQLLQKVGGQPVALVT</sequence>
<dbReference type="Proteomes" id="UP000219439">
    <property type="component" value="Unassembled WGS sequence"/>
</dbReference>
<protein>
    <submittedName>
        <fullName evidence="1">Uncharacterized protein</fullName>
    </submittedName>
</protein>
<accession>A0A285NEG2</accession>
<evidence type="ECO:0000313" key="1">
    <source>
        <dbReference type="EMBL" id="SNZ07283.1"/>
    </source>
</evidence>
<dbReference type="AlphaFoldDB" id="A0A285NEG2"/>
<name>A0A285NEG2_9HYPH</name>
<dbReference type="InterPro" id="IPR013024">
    <property type="entry name" value="GGCT-like"/>
</dbReference>
<keyword evidence="2" id="KW-1185">Reference proteome</keyword>
<dbReference type="EMBL" id="OBEL01000001">
    <property type="protein sequence ID" value="SNZ07283.1"/>
    <property type="molecule type" value="Genomic_DNA"/>
</dbReference>